<evidence type="ECO:0000313" key="1">
    <source>
        <dbReference type="EMBL" id="GGM49856.1"/>
    </source>
</evidence>
<protein>
    <submittedName>
        <fullName evidence="1">Uncharacterized protein</fullName>
    </submittedName>
</protein>
<dbReference type="Proteomes" id="UP000656367">
    <property type="component" value="Unassembled WGS sequence"/>
</dbReference>
<proteinExistence type="predicted"/>
<accession>A0A830FWL2</accession>
<evidence type="ECO:0000313" key="2">
    <source>
        <dbReference type="Proteomes" id="UP000656367"/>
    </source>
</evidence>
<reference evidence="1" key="2">
    <citation type="submission" date="2020-09" db="EMBL/GenBank/DDBJ databases">
        <authorList>
            <person name="Sun Q."/>
            <person name="Ohkuma M."/>
        </authorList>
    </citation>
    <scope>NUCLEOTIDE SEQUENCE</scope>
    <source>
        <strain evidence="1">JCM 15759</strain>
    </source>
</reference>
<dbReference type="EMBL" id="BMON01000004">
    <property type="protein sequence ID" value="GGM49856.1"/>
    <property type="molecule type" value="Genomic_DNA"/>
</dbReference>
<sequence>MWDLLVNLLYSGNTGAKLDSSNPPDKTPEFVEVYDPKNNVWEEKRRWSVMSKARISLRYRFSRPTNGEYVAYSIEELFTATD</sequence>
<name>A0A830FWL2_HALAR</name>
<gene>
    <name evidence="1" type="ORF">GCM10009006_33890</name>
</gene>
<organism evidence="1 2">
    <name type="scientific">Haloarcula argentinensis</name>
    <dbReference type="NCBI Taxonomy" id="43776"/>
    <lineage>
        <taxon>Archaea</taxon>
        <taxon>Methanobacteriati</taxon>
        <taxon>Methanobacteriota</taxon>
        <taxon>Stenosarchaea group</taxon>
        <taxon>Halobacteria</taxon>
        <taxon>Halobacteriales</taxon>
        <taxon>Haloarculaceae</taxon>
        <taxon>Haloarcula</taxon>
    </lineage>
</organism>
<comment type="caution">
    <text evidence="1">The sequence shown here is derived from an EMBL/GenBank/DDBJ whole genome shotgun (WGS) entry which is preliminary data.</text>
</comment>
<reference evidence="1" key="1">
    <citation type="journal article" date="2014" name="Int. J. Syst. Evol. Microbiol.">
        <title>Complete genome sequence of Corynebacterium casei LMG S-19264T (=DSM 44701T), isolated from a smear-ripened cheese.</title>
        <authorList>
            <consortium name="US DOE Joint Genome Institute (JGI-PGF)"/>
            <person name="Walter F."/>
            <person name="Albersmeier A."/>
            <person name="Kalinowski J."/>
            <person name="Ruckert C."/>
        </authorList>
    </citation>
    <scope>NUCLEOTIDE SEQUENCE</scope>
    <source>
        <strain evidence="1">JCM 15759</strain>
    </source>
</reference>
<dbReference type="AlphaFoldDB" id="A0A830FWL2"/>